<organism evidence="2 3">
    <name type="scientific">Brassica rapa subsp. trilocularis</name>
    <dbReference type="NCBI Taxonomy" id="1813537"/>
    <lineage>
        <taxon>Eukaryota</taxon>
        <taxon>Viridiplantae</taxon>
        <taxon>Streptophyta</taxon>
        <taxon>Embryophyta</taxon>
        <taxon>Tracheophyta</taxon>
        <taxon>Spermatophyta</taxon>
        <taxon>Magnoliopsida</taxon>
        <taxon>eudicotyledons</taxon>
        <taxon>Gunneridae</taxon>
        <taxon>Pentapetalae</taxon>
        <taxon>rosids</taxon>
        <taxon>malvids</taxon>
        <taxon>Brassicales</taxon>
        <taxon>Brassicaceae</taxon>
        <taxon>Brassiceae</taxon>
        <taxon>Brassica</taxon>
    </lineage>
</organism>
<accession>A0ABQ7MHT5</accession>
<feature type="compositionally biased region" description="Basic and acidic residues" evidence="1">
    <location>
        <begin position="418"/>
        <end position="434"/>
    </location>
</feature>
<feature type="compositionally biased region" description="Basic residues" evidence="1">
    <location>
        <begin position="380"/>
        <end position="390"/>
    </location>
</feature>
<reference evidence="2 3" key="1">
    <citation type="submission" date="2021-03" db="EMBL/GenBank/DDBJ databases">
        <authorList>
            <person name="King G.J."/>
            <person name="Bancroft I."/>
            <person name="Baten A."/>
            <person name="Bloomfield J."/>
            <person name="Borpatragohain P."/>
            <person name="He Z."/>
            <person name="Irish N."/>
            <person name="Irwin J."/>
            <person name="Liu K."/>
            <person name="Mauleon R.P."/>
            <person name="Moore J."/>
            <person name="Morris R."/>
            <person name="Ostergaard L."/>
            <person name="Wang B."/>
            <person name="Wells R."/>
        </authorList>
    </citation>
    <scope>NUCLEOTIDE SEQUENCE [LARGE SCALE GENOMIC DNA]</scope>
    <source>
        <strain evidence="2">R-o-18</strain>
        <tissue evidence="2">Leaf</tissue>
    </source>
</reference>
<protein>
    <recommendedName>
        <fullName evidence="4">Transposase MuDR plant domain-containing protein</fullName>
    </recommendedName>
</protein>
<dbReference type="EMBL" id="JADBGQ010000005">
    <property type="protein sequence ID" value="KAG5397101.1"/>
    <property type="molecule type" value="Genomic_DNA"/>
</dbReference>
<comment type="caution">
    <text evidence="2">The sequence shown here is derived from an EMBL/GenBank/DDBJ whole genome shotgun (WGS) entry which is preliminary data.</text>
</comment>
<evidence type="ECO:0000313" key="2">
    <source>
        <dbReference type="EMBL" id="KAG5397101.1"/>
    </source>
</evidence>
<feature type="region of interest" description="Disordered" evidence="1">
    <location>
        <begin position="373"/>
        <end position="464"/>
    </location>
</feature>
<feature type="region of interest" description="Disordered" evidence="1">
    <location>
        <begin position="196"/>
        <end position="223"/>
    </location>
</feature>
<sequence length="464" mass="53318">MSDTISVKINCFFGGVFKKDDEDGKLNYVNGLLEQFEVDGDAVYDEVMKKMVKVVSKGKIWYKLPYEDISEKKDLSENGEVNKRKMNANGRWYKELDVFIEEAEPDDVTATEAEQHVVDGDEIDGDTQVEQHVILGDENDAEAEQEAVDGEELDAPAEQEVEEEESEDEYQASNESENEDDFDRNFQEGLEMFRNENYEDEIYPDTENSSDDEEEQAERMAKRGELDGVFSLRQTFHTGEDFKKQVIKYILKTRRNVVYDRWEKTKIGAKCSDKGCKCKLIKSPAIAEVMLEKIRKEPEMSAPMIREEFRDKFNILISPEQAKIARRIVLDKLQAECNEHFARIKDYEMELLQGLRPVNGPKFWKLSGAERIEAPPYKRPPGRPKGKARIKGILESPKKNPTKVSRKGRIGHCSLCGGERHNSRKCPHEPEESRAKRRRANTEQQAQEQEAEDVSSTAPRATQT</sequence>
<feature type="compositionally biased region" description="Polar residues" evidence="1">
    <location>
        <begin position="454"/>
        <end position="464"/>
    </location>
</feature>
<evidence type="ECO:0008006" key="4">
    <source>
        <dbReference type="Google" id="ProtNLM"/>
    </source>
</evidence>
<gene>
    <name evidence="2" type="primary">A05g503440.1_BraROA</name>
    <name evidence="2" type="ORF">IGI04_018915</name>
</gene>
<feature type="compositionally biased region" description="Acidic residues" evidence="1">
    <location>
        <begin position="198"/>
        <end position="216"/>
    </location>
</feature>
<evidence type="ECO:0000313" key="3">
    <source>
        <dbReference type="Proteomes" id="UP000823674"/>
    </source>
</evidence>
<feature type="region of interest" description="Disordered" evidence="1">
    <location>
        <begin position="141"/>
        <end position="182"/>
    </location>
</feature>
<dbReference type="Proteomes" id="UP000823674">
    <property type="component" value="Chromosome A05"/>
</dbReference>
<feature type="compositionally biased region" description="Basic residues" evidence="1">
    <location>
        <begin position="400"/>
        <end position="410"/>
    </location>
</feature>
<proteinExistence type="predicted"/>
<evidence type="ECO:0000256" key="1">
    <source>
        <dbReference type="SAM" id="MobiDB-lite"/>
    </source>
</evidence>
<keyword evidence="3" id="KW-1185">Reference proteome</keyword>
<name>A0ABQ7MHT5_BRACM</name>